<dbReference type="Pfam" id="PF07106">
    <property type="entry name" value="WHD_TBPIP"/>
    <property type="match status" value="1"/>
</dbReference>
<evidence type="ECO:0000256" key="3">
    <source>
        <dbReference type="ARBA" id="ARBA00016093"/>
    </source>
</evidence>
<accession>A0A8C7B4A3</accession>
<evidence type="ECO:0000256" key="8">
    <source>
        <dbReference type="SAM" id="Coils"/>
    </source>
</evidence>
<proteinExistence type="inferred from homology"/>
<evidence type="ECO:0000313" key="12">
    <source>
        <dbReference type="Ensembl" id="ENSNVIP00000016641.1"/>
    </source>
</evidence>
<dbReference type="InterPro" id="IPR036388">
    <property type="entry name" value="WH-like_DNA-bd_sf"/>
</dbReference>
<dbReference type="GO" id="GO:0007129">
    <property type="term" value="P:homologous chromosome pairing at meiosis"/>
    <property type="evidence" value="ECO:0007669"/>
    <property type="project" value="Ensembl"/>
</dbReference>
<gene>
    <name evidence="12" type="primary">PSMC3IP</name>
</gene>
<dbReference type="InterPro" id="IPR040661">
    <property type="entry name" value="LZ3wCH"/>
</dbReference>
<feature type="domain" description="Leucine zipper with capping helix" evidence="11">
    <location>
        <begin position="175"/>
        <end position="231"/>
    </location>
</feature>
<dbReference type="PANTHER" id="PTHR15938:SF0">
    <property type="entry name" value="HOMOLOGOUS-PAIRING PROTEIN 2 HOMOLOG"/>
    <property type="match status" value="1"/>
</dbReference>
<dbReference type="AlphaFoldDB" id="A0A8C7B4A3"/>
<comment type="similarity">
    <text evidence="2">Belongs to the HOP2 family.</text>
</comment>
<keyword evidence="4 8" id="KW-0175">Coiled coil</keyword>
<reference evidence="12" key="1">
    <citation type="submission" date="2025-08" db="UniProtKB">
        <authorList>
            <consortium name="Ensembl"/>
        </authorList>
    </citation>
    <scope>IDENTIFICATION</scope>
</reference>
<keyword evidence="6" id="KW-0539">Nucleus</keyword>
<feature type="coiled-coil region" evidence="8">
    <location>
        <begin position="144"/>
        <end position="171"/>
    </location>
</feature>
<dbReference type="InterPro" id="IPR010776">
    <property type="entry name" value="Hop2_WH_dom"/>
</dbReference>
<evidence type="ECO:0000256" key="4">
    <source>
        <dbReference type="ARBA" id="ARBA00023054"/>
    </source>
</evidence>
<dbReference type="GO" id="GO:0120231">
    <property type="term" value="C:DNA recombinase auxiliary factor complex"/>
    <property type="evidence" value="ECO:0007669"/>
    <property type="project" value="TreeGrafter"/>
</dbReference>
<dbReference type="GO" id="GO:0120230">
    <property type="term" value="F:recombinase activator activity"/>
    <property type="evidence" value="ECO:0007669"/>
    <property type="project" value="TreeGrafter"/>
</dbReference>
<dbReference type="GeneTree" id="ENSGT00390000006890"/>
<reference evidence="12" key="2">
    <citation type="submission" date="2025-09" db="UniProtKB">
        <authorList>
            <consortium name="Ensembl"/>
        </authorList>
    </citation>
    <scope>IDENTIFICATION</scope>
</reference>
<dbReference type="GO" id="GO:0010774">
    <property type="term" value="P:meiotic strand invasion involved in reciprocal meiotic recombination"/>
    <property type="evidence" value="ECO:0007669"/>
    <property type="project" value="TreeGrafter"/>
</dbReference>
<keyword evidence="5" id="KW-0233">DNA recombination</keyword>
<dbReference type="GO" id="GO:0003713">
    <property type="term" value="F:transcription coactivator activity"/>
    <property type="evidence" value="ECO:0007669"/>
    <property type="project" value="Ensembl"/>
</dbReference>
<dbReference type="GO" id="GO:0003690">
    <property type="term" value="F:double-stranded DNA binding"/>
    <property type="evidence" value="ECO:0007669"/>
    <property type="project" value="TreeGrafter"/>
</dbReference>
<dbReference type="PANTHER" id="PTHR15938">
    <property type="entry name" value="TBP-1 INTERACTING PROTEIN"/>
    <property type="match status" value="1"/>
</dbReference>
<evidence type="ECO:0000313" key="13">
    <source>
        <dbReference type="Proteomes" id="UP000694425"/>
    </source>
</evidence>
<comment type="subcellular location">
    <subcellularLocation>
        <location evidence="1">Nucleus</location>
    </subcellularLocation>
</comment>
<evidence type="ECO:0000256" key="1">
    <source>
        <dbReference type="ARBA" id="ARBA00004123"/>
    </source>
</evidence>
<dbReference type="GO" id="GO:0000794">
    <property type="term" value="C:condensed nuclear chromosome"/>
    <property type="evidence" value="ECO:0007669"/>
    <property type="project" value="TreeGrafter"/>
</dbReference>
<evidence type="ECO:0000259" key="11">
    <source>
        <dbReference type="Pfam" id="PF18517"/>
    </source>
</evidence>
<dbReference type="Proteomes" id="UP000694425">
    <property type="component" value="Unplaced"/>
</dbReference>
<organism evidence="12 13">
    <name type="scientific">Neovison vison</name>
    <name type="common">American mink</name>
    <name type="synonym">Mustela vison</name>
    <dbReference type="NCBI Taxonomy" id="452646"/>
    <lineage>
        <taxon>Eukaryota</taxon>
        <taxon>Metazoa</taxon>
        <taxon>Chordata</taxon>
        <taxon>Craniata</taxon>
        <taxon>Vertebrata</taxon>
        <taxon>Euteleostomi</taxon>
        <taxon>Mammalia</taxon>
        <taxon>Eutheria</taxon>
        <taxon>Laurasiatheria</taxon>
        <taxon>Carnivora</taxon>
        <taxon>Caniformia</taxon>
        <taxon>Musteloidea</taxon>
        <taxon>Mustelidae</taxon>
        <taxon>Mustelinae</taxon>
        <taxon>Neogale</taxon>
    </lineage>
</organism>
<evidence type="ECO:0000256" key="9">
    <source>
        <dbReference type="SAM" id="MobiDB-lite"/>
    </source>
</evidence>
<protein>
    <recommendedName>
        <fullName evidence="3">Homologous-pairing protein 2 homolog</fullName>
    </recommendedName>
</protein>
<dbReference type="Gene3D" id="1.10.10.10">
    <property type="entry name" value="Winged helix-like DNA-binding domain superfamily/Winged helix DNA-binding domain"/>
    <property type="match status" value="1"/>
</dbReference>
<dbReference type="GO" id="GO:0000709">
    <property type="term" value="P:meiotic joint molecule formation"/>
    <property type="evidence" value="ECO:0007669"/>
    <property type="project" value="TreeGrafter"/>
</dbReference>
<evidence type="ECO:0000259" key="10">
    <source>
        <dbReference type="Pfam" id="PF07106"/>
    </source>
</evidence>
<evidence type="ECO:0000256" key="5">
    <source>
        <dbReference type="ARBA" id="ARBA00023172"/>
    </source>
</evidence>
<feature type="region of interest" description="Disordered" evidence="9">
    <location>
        <begin position="58"/>
        <end position="77"/>
    </location>
</feature>
<feature type="domain" description="Homologous-pairing protein 2 winged helix" evidence="10">
    <location>
        <begin position="12"/>
        <end position="46"/>
    </location>
</feature>
<dbReference type="GO" id="GO:0005654">
    <property type="term" value="C:nucleoplasm"/>
    <property type="evidence" value="ECO:0007669"/>
    <property type="project" value="Ensembl"/>
</dbReference>
<sequence length="238" mass="26505">MSKGRAEAAAGAPGILLRYLQEQNRPYSAQDVFGNLQREHGLGKAVRTLSWDSSLWGPSNQSGVLPSRGCHSSRGLPKACRAENPAAWAPEVLALTARRPPPPGGGEGAGAAGPARQNQREDVRQAEDLFCGPELKELTSALTTPEMQKEIQELKKECAGYRERLKNIKAATNHVTPEEKEQVYRERQKYCKEWRKRKRMATELSDAILEGYPKSKKQFFEEVGIETDEDHNVKLPDP</sequence>
<dbReference type="Pfam" id="PF18517">
    <property type="entry name" value="LZ3wCH"/>
    <property type="match status" value="1"/>
</dbReference>
<feature type="region of interest" description="Disordered" evidence="9">
    <location>
        <begin position="96"/>
        <end position="125"/>
    </location>
</feature>
<keyword evidence="13" id="KW-1185">Reference proteome</keyword>
<evidence type="ECO:0000256" key="6">
    <source>
        <dbReference type="ARBA" id="ARBA00023242"/>
    </source>
</evidence>
<dbReference type="Ensembl" id="ENSNVIT00000019414.1">
    <property type="protein sequence ID" value="ENSNVIP00000016641.1"/>
    <property type="gene ID" value="ENSNVIG00000013036.1"/>
</dbReference>
<keyword evidence="7" id="KW-0469">Meiosis</keyword>
<evidence type="ECO:0000256" key="2">
    <source>
        <dbReference type="ARBA" id="ARBA00007922"/>
    </source>
</evidence>
<name>A0A8C7B4A3_NEOVI</name>
<evidence type="ECO:0000256" key="7">
    <source>
        <dbReference type="ARBA" id="ARBA00023254"/>
    </source>
</evidence>